<dbReference type="AlphaFoldDB" id="A0A813HUF9"/>
<keyword evidence="2" id="KW-1185">Reference proteome</keyword>
<sequence>MVVCLTSIRMCSQDVEVAEFGYDGRSRATTAGEWRIKPRGEEVGRLASSAGAASASS</sequence>
<reference evidence="1" key="1">
    <citation type="submission" date="2021-02" db="EMBL/GenBank/DDBJ databases">
        <authorList>
            <person name="Dougan E. K."/>
            <person name="Rhodes N."/>
            <person name="Thang M."/>
            <person name="Chan C."/>
        </authorList>
    </citation>
    <scope>NUCLEOTIDE SEQUENCE</scope>
</reference>
<feature type="non-terminal residue" evidence="1">
    <location>
        <position position="1"/>
    </location>
</feature>
<organism evidence="1 2">
    <name type="scientific">Polarella glacialis</name>
    <name type="common">Dinoflagellate</name>
    <dbReference type="NCBI Taxonomy" id="89957"/>
    <lineage>
        <taxon>Eukaryota</taxon>
        <taxon>Sar</taxon>
        <taxon>Alveolata</taxon>
        <taxon>Dinophyceae</taxon>
        <taxon>Suessiales</taxon>
        <taxon>Suessiaceae</taxon>
        <taxon>Polarella</taxon>
    </lineage>
</organism>
<dbReference type="EMBL" id="CAJNNV010032776">
    <property type="protein sequence ID" value="CAE8641013.1"/>
    <property type="molecule type" value="Genomic_DNA"/>
</dbReference>
<dbReference type="Proteomes" id="UP000654075">
    <property type="component" value="Unassembled WGS sequence"/>
</dbReference>
<proteinExistence type="predicted"/>
<protein>
    <submittedName>
        <fullName evidence="1">Uncharacterized protein</fullName>
    </submittedName>
</protein>
<evidence type="ECO:0000313" key="1">
    <source>
        <dbReference type="EMBL" id="CAE8641013.1"/>
    </source>
</evidence>
<name>A0A813HUF9_POLGL</name>
<gene>
    <name evidence="1" type="ORF">PGLA1383_LOCUS55741</name>
</gene>
<accession>A0A813HUF9</accession>
<comment type="caution">
    <text evidence="1">The sequence shown here is derived from an EMBL/GenBank/DDBJ whole genome shotgun (WGS) entry which is preliminary data.</text>
</comment>
<evidence type="ECO:0000313" key="2">
    <source>
        <dbReference type="Proteomes" id="UP000654075"/>
    </source>
</evidence>